<dbReference type="Proteomes" id="UP000318733">
    <property type="component" value="Unassembled WGS sequence"/>
</dbReference>
<dbReference type="OrthoDB" id="9809557at2"/>
<dbReference type="PANTHER" id="PTHR30603">
    <property type="entry name" value="RNA POLYMERASE SIGMA FACTOR RPO"/>
    <property type="match status" value="1"/>
</dbReference>
<dbReference type="CDD" id="cd06171">
    <property type="entry name" value="Sigma70_r4"/>
    <property type="match status" value="1"/>
</dbReference>
<dbReference type="GO" id="GO:0016987">
    <property type="term" value="F:sigma factor activity"/>
    <property type="evidence" value="ECO:0007669"/>
    <property type="project" value="UniProtKB-KW"/>
</dbReference>
<dbReference type="Pfam" id="PF04542">
    <property type="entry name" value="Sigma70_r2"/>
    <property type="match status" value="1"/>
</dbReference>
<dbReference type="SUPFAM" id="SSF88946">
    <property type="entry name" value="Sigma2 domain of RNA polymerase sigma factors"/>
    <property type="match status" value="1"/>
</dbReference>
<dbReference type="InterPro" id="IPR000943">
    <property type="entry name" value="RNA_pol_sigma70"/>
</dbReference>
<sequence length="277" mass="30906">MRGIHITSSITDRGSQAVELYFNDISKTALLSGQEEVELAQKIRQGDQAALDKLVSANLRFVVSVAKKYQYQGLPLSDLINEGNLGLIKAAKRFDETRGFKFISFAVWWIRQSIVAGLLENARMIRLPSNIVADISQINRAAGAIEQETTRAPTQEQIAQLAKMSLNKVRDGLHSAAWTCSYDSVLDEDGYTLLDRLSSPDHETDKHLLAESRQQEMQSQLCRLSGKEQQVIRMTYGFNNTYEMSASEISGILGLSAERIRQIRNSALDKLKAGLVK</sequence>
<dbReference type="NCBIfam" id="TIGR02937">
    <property type="entry name" value="sigma70-ECF"/>
    <property type="match status" value="1"/>
</dbReference>
<keyword evidence="4" id="KW-0804">Transcription</keyword>
<gene>
    <name evidence="9" type="ORF">FO440_23775</name>
</gene>
<proteinExistence type="predicted"/>
<dbReference type="PANTHER" id="PTHR30603:SF47">
    <property type="entry name" value="RNA POLYMERASE SIGMA FACTOR SIGD, CHLOROPLASTIC"/>
    <property type="match status" value="1"/>
</dbReference>
<dbReference type="InterPro" id="IPR013324">
    <property type="entry name" value="RNA_pol_sigma_r3/r4-like"/>
</dbReference>
<evidence type="ECO:0000259" key="5">
    <source>
        <dbReference type="Pfam" id="PF00140"/>
    </source>
</evidence>
<dbReference type="AlphaFoldDB" id="A0A556M7P6"/>
<dbReference type="Pfam" id="PF04545">
    <property type="entry name" value="Sigma70_r4"/>
    <property type="match status" value="1"/>
</dbReference>
<reference evidence="9 10" key="1">
    <citation type="submission" date="2019-07" db="EMBL/GenBank/DDBJ databases">
        <authorList>
            <person name="Huq M.A."/>
        </authorList>
    </citation>
    <scope>NUCLEOTIDE SEQUENCE [LARGE SCALE GENOMIC DNA]</scope>
    <source>
        <strain evidence="9 10">MAH-19</strain>
    </source>
</reference>
<dbReference type="Gene3D" id="1.10.601.10">
    <property type="entry name" value="RNA Polymerase Primary Sigma Factor"/>
    <property type="match status" value="1"/>
</dbReference>
<feature type="domain" description="RNA polymerase sigma-70 region 2" evidence="7">
    <location>
        <begin position="54"/>
        <end position="118"/>
    </location>
</feature>
<name>A0A556M7P6_9SPHI</name>
<keyword evidence="1" id="KW-0805">Transcription regulation</keyword>
<evidence type="ECO:0000256" key="4">
    <source>
        <dbReference type="ARBA" id="ARBA00023163"/>
    </source>
</evidence>
<dbReference type="InterPro" id="IPR007624">
    <property type="entry name" value="RNA_pol_sigma70_r3"/>
</dbReference>
<evidence type="ECO:0000256" key="3">
    <source>
        <dbReference type="ARBA" id="ARBA00023125"/>
    </source>
</evidence>
<dbReference type="InterPro" id="IPR014284">
    <property type="entry name" value="RNA_pol_sigma-70_dom"/>
</dbReference>
<keyword evidence="10" id="KW-1185">Reference proteome</keyword>
<dbReference type="Pfam" id="PF00140">
    <property type="entry name" value="Sigma70_r1_2"/>
    <property type="match status" value="1"/>
</dbReference>
<dbReference type="GO" id="GO:0006352">
    <property type="term" value="P:DNA-templated transcription initiation"/>
    <property type="evidence" value="ECO:0007669"/>
    <property type="project" value="InterPro"/>
</dbReference>
<dbReference type="RefSeq" id="WP_144250814.1">
    <property type="nucleotide sequence ID" value="NZ_VLPK01000008.1"/>
</dbReference>
<feature type="domain" description="RNA polymerase sigma-70 region 4" evidence="8">
    <location>
        <begin position="223"/>
        <end position="272"/>
    </location>
</feature>
<keyword evidence="2" id="KW-0731">Sigma factor</keyword>
<comment type="caution">
    <text evidence="9">The sequence shown here is derived from an EMBL/GenBank/DDBJ whole genome shotgun (WGS) entry which is preliminary data.</text>
</comment>
<keyword evidence="3" id="KW-0238">DNA-binding</keyword>
<evidence type="ECO:0000256" key="2">
    <source>
        <dbReference type="ARBA" id="ARBA00023082"/>
    </source>
</evidence>
<dbReference type="PRINTS" id="PR00046">
    <property type="entry name" value="SIGMA70FCT"/>
</dbReference>
<dbReference type="EMBL" id="VLPK01000008">
    <property type="protein sequence ID" value="TSJ35940.1"/>
    <property type="molecule type" value="Genomic_DNA"/>
</dbReference>
<evidence type="ECO:0000259" key="7">
    <source>
        <dbReference type="Pfam" id="PF04542"/>
    </source>
</evidence>
<dbReference type="InterPro" id="IPR007627">
    <property type="entry name" value="RNA_pol_sigma70_r2"/>
</dbReference>
<dbReference type="InterPro" id="IPR007630">
    <property type="entry name" value="RNA_pol_sigma70_r4"/>
</dbReference>
<feature type="domain" description="RNA polymerase sigma-70 region 3" evidence="6">
    <location>
        <begin position="135"/>
        <end position="193"/>
    </location>
</feature>
<dbReference type="InterPro" id="IPR013325">
    <property type="entry name" value="RNA_pol_sigma_r2"/>
</dbReference>
<evidence type="ECO:0000313" key="10">
    <source>
        <dbReference type="Proteomes" id="UP000318733"/>
    </source>
</evidence>
<evidence type="ECO:0000313" key="9">
    <source>
        <dbReference type="EMBL" id="TSJ35940.1"/>
    </source>
</evidence>
<evidence type="ECO:0000259" key="6">
    <source>
        <dbReference type="Pfam" id="PF04539"/>
    </source>
</evidence>
<evidence type="ECO:0000256" key="1">
    <source>
        <dbReference type="ARBA" id="ARBA00023015"/>
    </source>
</evidence>
<dbReference type="GO" id="GO:0003677">
    <property type="term" value="F:DNA binding"/>
    <property type="evidence" value="ECO:0007669"/>
    <property type="project" value="UniProtKB-KW"/>
</dbReference>
<feature type="domain" description="RNA polymerase sigma-70 region 1.2" evidence="5">
    <location>
        <begin position="18"/>
        <end position="49"/>
    </location>
</feature>
<dbReference type="PIRSF" id="PIRSF000770">
    <property type="entry name" value="RNA_pol_sigma-SigE/K"/>
    <property type="match status" value="1"/>
</dbReference>
<dbReference type="InterPro" id="IPR009042">
    <property type="entry name" value="RNA_pol_sigma70_r1_2"/>
</dbReference>
<dbReference type="Pfam" id="PF04539">
    <property type="entry name" value="Sigma70_r3"/>
    <property type="match status" value="1"/>
</dbReference>
<evidence type="ECO:0000259" key="8">
    <source>
        <dbReference type="Pfam" id="PF04545"/>
    </source>
</evidence>
<dbReference type="InterPro" id="IPR050239">
    <property type="entry name" value="Sigma-70_RNA_pol_init_factors"/>
</dbReference>
<dbReference type="InterPro" id="IPR036388">
    <property type="entry name" value="WH-like_DNA-bd_sf"/>
</dbReference>
<accession>A0A556M7P6</accession>
<organism evidence="9 10">
    <name type="scientific">Mucilaginibacter corticis</name>
    <dbReference type="NCBI Taxonomy" id="2597670"/>
    <lineage>
        <taxon>Bacteria</taxon>
        <taxon>Pseudomonadati</taxon>
        <taxon>Bacteroidota</taxon>
        <taxon>Sphingobacteriia</taxon>
        <taxon>Sphingobacteriales</taxon>
        <taxon>Sphingobacteriaceae</taxon>
        <taxon>Mucilaginibacter</taxon>
    </lineage>
</organism>
<dbReference type="Gene3D" id="1.10.10.10">
    <property type="entry name" value="Winged helix-like DNA-binding domain superfamily/Winged helix DNA-binding domain"/>
    <property type="match status" value="2"/>
</dbReference>
<dbReference type="SUPFAM" id="SSF88659">
    <property type="entry name" value="Sigma3 and sigma4 domains of RNA polymerase sigma factors"/>
    <property type="match status" value="2"/>
</dbReference>
<protein>
    <submittedName>
        <fullName evidence="9">RNA polymerase sigma factor RpoD/SigA</fullName>
    </submittedName>
</protein>